<sequence length="214" mass="24229">MNIGSDEKKQIARLLNFLLSAEKIAHSCAAKQSKLCDDKTMKHFFIKQARQEKFHALTFQSAILWLAPKGVNSPAKKQIQQYESILNDAIDNHDLLNSIIGLQVILEGMGNVALSHFNAGFKQRGNGYKKIRNVILAQEDSHYDFGLNHLKTCTSPAQHSNHSSNYLSLINDTLLSMQGLFEYFDEDADEYISEFNAILPAWIHENALYHYSNA</sequence>
<accession>A0A3B0X4P3</accession>
<reference evidence="1" key="1">
    <citation type="submission" date="2018-06" db="EMBL/GenBank/DDBJ databases">
        <authorList>
            <person name="Zhirakovskaya E."/>
        </authorList>
    </citation>
    <scope>NUCLEOTIDE SEQUENCE</scope>
</reference>
<gene>
    <name evidence="1" type="ORF">MNBD_GAMMA06-1787</name>
</gene>
<evidence type="ECO:0008006" key="2">
    <source>
        <dbReference type="Google" id="ProtNLM"/>
    </source>
</evidence>
<evidence type="ECO:0000313" key="1">
    <source>
        <dbReference type="EMBL" id="VAW50874.1"/>
    </source>
</evidence>
<protein>
    <recommendedName>
        <fullName evidence="2">Ferritin-like domain-containing protein</fullName>
    </recommendedName>
</protein>
<organism evidence="1">
    <name type="scientific">hydrothermal vent metagenome</name>
    <dbReference type="NCBI Taxonomy" id="652676"/>
    <lineage>
        <taxon>unclassified sequences</taxon>
        <taxon>metagenomes</taxon>
        <taxon>ecological metagenomes</taxon>
    </lineage>
</organism>
<dbReference type="Gene3D" id="1.20.1260.10">
    <property type="match status" value="1"/>
</dbReference>
<dbReference type="SUPFAM" id="SSF47240">
    <property type="entry name" value="Ferritin-like"/>
    <property type="match status" value="1"/>
</dbReference>
<dbReference type="InterPro" id="IPR009078">
    <property type="entry name" value="Ferritin-like_SF"/>
</dbReference>
<dbReference type="AlphaFoldDB" id="A0A3B0X4P3"/>
<dbReference type="EMBL" id="UOFD01000020">
    <property type="protein sequence ID" value="VAW50874.1"/>
    <property type="molecule type" value="Genomic_DNA"/>
</dbReference>
<name>A0A3B0X4P3_9ZZZZ</name>
<dbReference type="InterPro" id="IPR012347">
    <property type="entry name" value="Ferritin-like"/>
</dbReference>
<proteinExistence type="predicted"/>